<sequence>MKIIGLEEHIATERVLDIWRTTDPHLTDPALRLTLGGVLGPEIEGRLLDLGADRLRAMDETGLDVQVLSLTTPGLSDMEPSTALALQTEVNDAIAAAIRANPNRLQGFATLATQVPAAAADELRRAVTELGLSGAMLYGRTGDRHLDHPDFWPIFEAADALRAPLYVHPQPPPAQVRASYYGGFDELTSALFATGGIGWHYDTGIEILRMIVGGVFDRFPNLQVIAGHWGEVALFYLDRLEILHAVAKLPRPISDYWRTNISVTPGGILTQRYLRWAIDVVGIDRIMFASDYPYGYAGGSACRRFLAEADLSDTDREKIASANWERLRADIRR</sequence>
<dbReference type="KEGG" id="nah:F5544_23140"/>
<dbReference type="GO" id="GO:0016831">
    <property type="term" value="F:carboxy-lyase activity"/>
    <property type="evidence" value="ECO:0007669"/>
    <property type="project" value="InterPro"/>
</dbReference>
<keyword evidence="4" id="KW-1185">Reference proteome</keyword>
<dbReference type="AlphaFoldDB" id="A0A6G9YGX2"/>
<dbReference type="GO" id="GO:0016787">
    <property type="term" value="F:hydrolase activity"/>
    <property type="evidence" value="ECO:0007669"/>
    <property type="project" value="UniProtKB-KW"/>
</dbReference>
<evidence type="ECO:0000256" key="1">
    <source>
        <dbReference type="ARBA" id="ARBA00023239"/>
    </source>
</evidence>
<protein>
    <submittedName>
        <fullName evidence="3">Amidohydrolase family protein</fullName>
    </submittedName>
</protein>
<feature type="domain" description="Amidohydrolase-related" evidence="2">
    <location>
        <begin position="56"/>
        <end position="326"/>
    </location>
</feature>
<name>A0A6G9YGX2_9NOCA</name>
<dbReference type="Proteomes" id="UP000503540">
    <property type="component" value="Chromosome"/>
</dbReference>
<dbReference type="PANTHER" id="PTHR21240:SF30">
    <property type="entry name" value="AMIDOHYDROLASE-RELATED DOMAIN-CONTAINING PROTEIN-RELATED"/>
    <property type="match status" value="1"/>
</dbReference>
<keyword evidence="3" id="KW-0378">Hydrolase</keyword>
<gene>
    <name evidence="3" type="ORF">F5544_23140</name>
</gene>
<evidence type="ECO:0000313" key="4">
    <source>
        <dbReference type="Proteomes" id="UP000503540"/>
    </source>
</evidence>
<organism evidence="3 4">
    <name type="scientific">Nocardia arthritidis</name>
    <dbReference type="NCBI Taxonomy" id="228602"/>
    <lineage>
        <taxon>Bacteria</taxon>
        <taxon>Bacillati</taxon>
        <taxon>Actinomycetota</taxon>
        <taxon>Actinomycetes</taxon>
        <taxon>Mycobacteriales</taxon>
        <taxon>Nocardiaceae</taxon>
        <taxon>Nocardia</taxon>
    </lineage>
</organism>
<dbReference type="EMBL" id="CP046172">
    <property type="protein sequence ID" value="QIS12489.1"/>
    <property type="molecule type" value="Genomic_DNA"/>
</dbReference>
<reference evidence="3 4" key="1">
    <citation type="journal article" date="2019" name="ACS Chem. Biol.">
        <title>Identification and Mobilization of a Cryptic Antibiotic Biosynthesis Gene Locus from a Human-Pathogenic Nocardia Isolate.</title>
        <authorList>
            <person name="Herisse M."/>
            <person name="Ishida K."/>
            <person name="Porter J.L."/>
            <person name="Howden B."/>
            <person name="Hertweck C."/>
            <person name="Stinear T.P."/>
            <person name="Pidot S.J."/>
        </authorList>
    </citation>
    <scope>NUCLEOTIDE SEQUENCE [LARGE SCALE GENOMIC DNA]</scope>
    <source>
        <strain evidence="3 4">AUSMDU00012717</strain>
    </source>
</reference>
<evidence type="ECO:0000259" key="2">
    <source>
        <dbReference type="Pfam" id="PF04909"/>
    </source>
</evidence>
<dbReference type="RefSeq" id="WP_167475168.1">
    <property type="nucleotide sequence ID" value="NZ_CP046172.1"/>
</dbReference>
<accession>A0A6G9YGX2</accession>
<proteinExistence type="predicted"/>
<dbReference type="Pfam" id="PF04909">
    <property type="entry name" value="Amidohydro_2"/>
    <property type="match status" value="1"/>
</dbReference>
<dbReference type="InterPro" id="IPR006680">
    <property type="entry name" value="Amidohydro-rel"/>
</dbReference>
<dbReference type="InterPro" id="IPR032466">
    <property type="entry name" value="Metal_Hydrolase"/>
</dbReference>
<dbReference type="GO" id="GO:0005829">
    <property type="term" value="C:cytosol"/>
    <property type="evidence" value="ECO:0007669"/>
    <property type="project" value="TreeGrafter"/>
</dbReference>
<dbReference type="Gene3D" id="3.20.20.140">
    <property type="entry name" value="Metal-dependent hydrolases"/>
    <property type="match status" value="1"/>
</dbReference>
<keyword evidence="1" id="KW-0456">Lyase</keyword>
<evidence type="ECO:0000313" key="3">
    <source>
        <dbReference type="EMBL" id="QIS12489.1"/>
    </source>
</evidence>
<dbReference type="GO" id="GO:0019748">
    <property type="term" value="P:secondary metabolic process"/>
    <property type="evidence" value="ECO:0007669"/>
    <property type="project" value="TreeGrafter"/>
</dbReference>
<dbReference type="InterPro" id="IPR032465">
    <property type="entry name" value="ACMSD"/>
</dbReference>
<dbReference type="SUPFAM" id="SSF51556">
    <property type="entry name" value="Metallo-dependent hydrolases"/>
    <property type="match status" value="1"/>
</dbReference>
<dbReference type="PANTHER" id="PTHR21240">
    <property type="entry name" value="2-AMINO-3-CARBOXYLMUCONATE-6-SEMIALDEHYDE DECARBOXYLASE"/>
    <property type="match status" value="1"/>
</dbReference>